<dbReference type="PANTHER" id="PTHR36852:SF1">
    <property type="entry name" value="PROTEIN GVPL 2"/>
    <property type="match status" value="1"/>
</dbReference>
<comment type="similarity">
    <text evidence="3">Belongs to the gas vesicle GvpF/GvpL family.</text>
</comment>
<dbReference type="GO" id="GO:0031412">
    <property type="term" value="P:gas vesicle organization"/>
    <property type="evidence" value="ECO:0007669"/>
    <property type="project" value="InterPro"/>
</dbReference>
<dbReference type="InterPro" id="IPR009430">
    <property type="entry name" value="GvpL/GvpF"/>
</dbReference>
<name>A0A7X5XD58_STRMQ</name>
<dbReference type="Pfam" id="PF06386">
    <property type="entry name" value="GvpL_GvpF"/>
    <property type="match status" value="1"/>
</dbReference>
<dbReference type="GO" id="GO:0031411">
    <property type="term" value="C:gas vesicle"/>
    <property type="evidence" value="ECO:0007669"/>
    <property type="project" value="UniProtKB-SubCell"/>
</dbReference>
<organism evidence="4 5">
    <name type="scientific">Streptomyces malaysiensis</name>
    <dbReference type="NCBI Taxonomy" id="92644"/>
    <lineage>
        <taxon>Bacteria</taxon>
        <taxon>Bacillati</taxon>
        <taxon>Actinomycetota</taxon>
        <taxon>Actinomycetes</taxon>
        <taxon>Kitasatosporales</taxon>
        <taxon>Streptomycetaceae</taxon>
        <taxon>Streptomyces</taxon>
        <taxon>Streptomyces violaceusniger group</taxon>
    </lineage>
</organism>
<evidence type="ECO:0000256" key="3">
    <source>
        <dbReference type="ARBA" id="ARBA00035643"/>
    </source>
</evidence>
<comment type="subcellular location">
    <subcellularLocation>
        <location evidence="2">Gas vesicle</location>
    </subcellularLocation>
</comment>
<dbReference type="EMBL" id="JAALLH010000002">
    <property type="protein sequence ID" value="NIY70255.1"/>
    <property type="molecule type" value="Genomic_DNA"/>
</dbReference>
<evidence type="ECO:0000313" key="4">
    <source>
        <dbReference type="EMBL" id="NIY70255.1"/>
    </source>
</evidence>
<accession>A0A7X5XD58</accession>
<proteinExistence type="inferred from homology"/>
<evidence type="ECO:0000256" key="2">
    <source>
        <dbReference type="ARBA" id="ARBA00035108"/>
    </source>
</evidence>
<reference evidence="4 5" key="1">
    <citation type="submission" date="2020-02" db="EMBL/GenBank/DDBJ databases">
        <title>Streptomyces malaysiensis DSM14702 (JHCC583434, PFL_A843) Genome sequencing and assembly.</title>
        <authorList>
            <person name="Samborskyy M."/>
        </authorList>
    </citation>
    <scope>NUCLEOTIDE SEQUENCE [LARGE SCALE GENOMIC DNA]</scope>
    <source>
        <strain evidence="4 5">DSM 14702</strain>
    </source>
</reference>
<dbReference type="Proteomes" id="UP000536624">
    <property type="component" value="Unassembled WGS sequence"/>
</dbReference>
<protein>
    <submittedName>
        <fullName evidence="4">Gas vesicle synthesis protein GvpLGvpF</fullName>
    </submittedName>
</protein>
<evidence type="ECO:0000256" key="1">
    <source>
        <dbReference type="ARBA" id="ARBA00022987"/>
    </source>
</evidence>
<dbReference type="PANTHER" id="PTHR36852">
    <property type="entry name" value="PROTEIN GVPL 2"/>
    <property type="match status" value="1"/>
</dbReference>
<evidence type="ECO:0000313" key="5">
    <source>
        <dbReference type="Proteomes" id="UP000536624"/>
    </source>
</evidence>
<comment type="caution">
    <text evidence="4">The sequence shown here is derived from an EMBL/GenBank/DDBJ whole genome shotgun (WGS) entry which is preliminary data.</text>
</comment>
<gene>
    <name evidence="4" type="ORF">SMALB_8386</name>
</gene>
<dbReference type="AlphaFoldDB" id="A0A7X5XD58"/>
<sequence>MMAEDGRACYVYGVVMGDRADESVKDLPAVGDPEAPVTLVRHGGQAAVVSEVPVDKPLGTPEDLRTHARVLDHLAAQGSPVLPFRFGTVMPDIAAVTDELLTEGHDDFARGLDRLRGRAQLTVRARYEQDAVLHEVVTEQPEARRLREELRGLPEEAGYEQRIELGRLVMDSIAAKRSVDALELDRRLAPYALASVSEEPASSEGLVNASFLVDDAKRQAFEEAAEQLAEHWHGRVRMRLLGPLAPYDFVADALLEGKEGDE</sequence>
<keyword evidence="1" id="KW-0304">Gas vesicle</keyword>